<evidence type="ECO:0000256" key="2">
    <source>
        <dbReference type="SAM" id="Phobius"/>
    </source>
</evidence>
<keyword evidence="2" id="KW-0472">Membrane</keyword>
<feature type="transmembrane region" description="Helical" evidence="2">
    <location>
        <begin position="143"/>
        <end position="162"/>
    </location>
</feature>
<comment type="caution">
    <text evidence="3">The sequence shown here is derived from an EMBL/GenBank/DDBJ whole genome shotgun (WGS) entry which is preliminary data.</text>
</comment>
<accession>A0ABQ7JFY7</accession>
<dbReference type="EMBL" id="JADAQX010000017">
    <property type="protein sequence ID" value="KAF8822897.1"/>
    <property type="molecule type" value="Genomic_DNA"/>
</dbReference>
<dbReference type="Pfam" id="PF03134">
    <property type="entry name" value="TB2_DP1_HVA22"/>
    <property type="match status" value="1"/>
</dbReference>
<evidence type="ECO:0000313" key="3">
    <source>
        <dbReference type="EMBL" id="KAF8822897.1"/>
    </source>
</evidence>
<keyword evidence="2" id="KW-0812">Transmembrane</keyword>
<comment type="subcellular location">
    <subcellularLocation>
        <location evidence="1">Membrane</location>
        <topology evidence="1">Multi-pass membrane protein</topology>
    </subcellularLocation>
</comment>
<sequence length="248" mass="28253">MSAATAQNEIEVHNVRGKFEEKAAEKHEVSLRSLIIETECRVNCFLNQLDDYLRSYAPLNRISFLLGIRISLLFIGSCSIIILSLRNGWGHRLICDFCGILYPAWMTFKAIEFPHEGDPSYWLIHWLVYSFFVLLQYPLDLFFFWVPLYSPIKIFVTLWLYLPKFQGSKLIYSSCIRPFLLRNLSNIDGAVYSFKGAVGDAVGIANAAAIEKITGSLINPTSVDEADELDVPMEDEITPEKRCPRATL</sequence>
<reference evidence="3 4" key="1">
    <citation type="journal article" date="2020" name="bioRxiv">
        <title>Metabolic contributions of an alphaproteobacterial endosymbiont in the apicomplexan Cardiosporidium cionae.</title>
        <authorList>
            <person name="Hunter E.S."/>
            <person name="Paight C.J."/>
            <person name="Lane C.E."/>
        </authorList>
    </citation>
    <scope>NUCLEOTIDE SEQUENCE [LARGE SCALE GENOMIC DNA]</scope>
    <source>
        <strain evidence="3">ESH_2018</strain>
    </source>
</reference>
<dbReference type="InterPro" id="IPR004345">
    <property type="entry name" value="TB2_DP1_HVA22"/>
</dbReference>
<proteinExistence type="inferred from homology"/>
<dbReference type="Proteomes" id="UP000823046">
    <property type="component" value="Unassembled WGS sequence"/>
</dbReference>
<organism evidence="3 4">
    <name type="scientific">Cardiosporidium cionae</name>
    <dbReference type="NCBI Taxonomy" id="476202"/>
    <lineage>
        <taxon>Eukaryota</taxon>
        <taxon>Sar</taxon>
        <taxon>Alveolata</taxon>
        <taxon>Apicomplexa</taxon>
        <taxon>Aconoidasida</taxon>
        <taxon>Nephromycida</taxon>
        <taxon>Cardiosporidium</taxon>
    </lineage>
</organism>
<evidence type="ECO:0000313" key="4">
    <source>
        <dbReference type="Proteomes" id="UP000823046"/>
    </source>
</evidence>
<keyword evidence="4" id="KW-1185">Reference proteome</keyword>
<evidence type="ECO:0000256" key="1">
    <source>
        <dbReference type="RuleBase" id="RU362006"/>
    </source>
</evidence>
<keyword evidence="2" id="KW-1133">Transmembrane helix</keyword>
<name>A0ABQ7JFY7_9APIC</name>
<dbReference type="PANTHER" id="PTHR12300">
    <property type="entry name" value="HVA22-LIKE PROTEINS"/>
    <property type="match status" value="1"/>
</dbReference>
<comment type="similarity">
    <text evidence="1">Belongs to the DP1 family.</text>
</comment>
<feature type="transmembrane region" description="Helical" evidence="2">
    <location>
        <begin position="62"/>
        <end position="83"/>
    </location>
</feature>
<protein>
    <submittedName>
        <fullName evidence="3">TB2/DP1, HVA22 family protein</fullName>
    </submittedName>
</protein>
<gene>
    <name evidence="3" type="ORF">IE077_002232</name>
</gene>